<sequence>MTAPIEWPTEQPEQSALKFNLPCRRIIVAFNAQPFDRVLQRLEEHFNLAPRRHRLYFCAMSDIKFVQVVLCCVPLLLAAGVSANPGFEDLRRSPDMEAKDSEVDTTGVLDPAQHKLMNYQKPPLGYKDYEYFLAPRRTGDRDRDLYAADNELGATSALKIHGDGNLAALNRPVSGIVPKALPWYGDYSGKLLNNMPTYPSRSYDPYIRRYDRFDEQYHRNYPQYFEDMYMHRQRFDPYDSYSPRIPQYPDPYVIYPDRYPDSPSARDYAKMRRGYIDEPMAPIDFYGTSKYGFSKQSDLPFPAIPPRNERIVYYAHLPEIVRTPYDTAAPEERNSAPYKLNKKKIKINQRPLANNGTTYKMTL</sequence>
<dbReference type="Proteomes" id="UP001059596">
    <property type="component" value="Unassembled WGS sequence"/>
</dbReference>
<protein>
    <submittedName>
        <fullName evidence="1">Uncharacterized protein</fullName>
    </submittedName>
</protein>
<organism evidence="1 2">
    <name type="scientific">Drosophila gunungcola</name>
    <name type="common">fruit fly</name>
    <dbReference type="NCBI Taxonomy" id="103775"/>
    <lineage>
        <taxon>Eukaryota</taxon>
        <taxon>Metazoa</taxon>
        <taxon>Ecdysozoa</taxon>
        <taxon>Arthropoda</taxon>
        <taxon>Hexapoda</taxon>
        <taxon>Insecta</taxon>
        <taxon>Pterygota</taxon>
        <taxon>Neoptera</taxon>
        <taxon>Endopterygota</taxon>
        <taxon>Diptera</taxon>
        <taxon>Brachycera</taxon>
        <taxon>Muscomorpha</taxon>
        <taxon>Ephydroidea</taxon>
        <taxon>Drosophilidae</taxon>
        <taxon>Drosophila</taxon>
        <taxon>Sophophora</taxon>
    </lineage>
</organism>
<evidence type="ECO:0000313" key="2">
    <source>
        <dbReference type="Proteomes" id="UP001059596"/>
    </source>
</evidence>
<keyword evidence="2" id="KW-1185">Reference proteome</keyword>
<dbReference type="EMBL" id="JAMKOV010000039">
    <property type="protein sequence ID" value="KAI8035314.1"/>
    <property type="molecule type" value="Genomic_DNA"/>
</dbReference>
<accession>A0A9Q0BL06</accession>
<comment type="caution">
    <text evidence="1">The sequence shown here is derived from an EMBL/GenBank/DDBJ whole genome shotgun (WGS) entry which is preliminary data.</text>
</comment>
<evidence type="ECO:0000313" key="1">
    <source>
        <dbReference type="EMBL" id="KAI8035314.1"/>
    </source>
</evidence>
<proteinExistence type="predicted"/>
<name>A0A9Q0BL06_9MUSC</name>
<dbReference type="AlphaFoldDB" id="A0A9Q0BL06"/>
<gene>
    <name evidence="1" type="ORF">M5D96_011862</name>
</gene>
<reference evidence="1" key="1">
    <citation type="journal article" date="2023" name="Genome Biol. Evol.">
        <title>Long-read-based Genome Assembly of Drosophila gunungcola Reveals Fewer Chemosensory Genes in Flower-breeding Species.</title>
        <authorList>
            <person name="Negi A."/>
            <person name="Liao B.Y."/>
            <person name="Yeh S.D."/>
        </authorList>
    </citation>
    <scope>NUCLEOTIDE SEQUENCE</scope>
    <source>
        <strain evidence="1">Sukarami</strain>
    </source>
</reference>